<evidence type="ECO:0000259" key="4">
    <source>
        <dbReference type="PROSITE" id="PS01031"/>
    </source>
</evidence>
<comment type="similarity">
    <text evidence="2 3">Belongs to the small heat shock protein (HSP20) family.</text>
</comment>
<protein>
    <submittedName>
        <fullName evidence="5">26.5 kDa heat shock protein</fullName>
    </submittedName>
</protein>
<evidence type="ECO:0000313" key="5">
    <source>
        <dbReference type="EMBL" id="KAB2612790.1"/>
    </source>
</evidence>
<evidence type="ECO:0000256" key="3">
    <source>
        <dbReference type="RuleBase" id="RU003616"/>
    </source>
</evidence>
<reference evidence="5 6" key="1">
    <citation type="submission" date="2019-09" db="EMBL/GenBank/DDBJ databases">
        <authorList>
            <person name="Ou C."/>
        </authorList>
    </citation>
    <scope>NUCLEOTIDE SEQUENCE [LARGE SCALE GENOMIC DNA]</scope>
    <source>
        <strain evidence="5">S2</strain>
        <tissue evidence="5">Leaf</tissue>
    </source>
</reference>
<dbReference type="InterPro" id="IPR008978">
    <property type="entry name" value="HSP20-like_chaperone"/>
</dbReference>
<feature type="domain" description="SHSP" evidence="4">
    <location>
        <begin position="55"/>
        <end position="162"/>
    </location>
</feature>
<organism evidence="5 6">
    <name type="scientific">Pyrus ussuriensis x Pyrus communis</name>
    <dbReference type="NCBI Taxonomy" id="2448454"/>
    <lineage>
        <taxon>Eukaryota</taxon>
        <taxon>Viridiplantae</taxon>
        <taxon>Streptophyta</taxon>
        <taxon>Embryophyta</taxon>
        <taxon>Tracheophyta</taxon>
        <taxon>Spermatophyta</taxon>
        <taxon>Magnoliopsida</taxon>
        <taxon>eudicotyledons</taxon>
        <taxon>Gunneridae</taxon>
        <taxon>Pentapetalae</taxon>
        <taxon>rosids</taxon>
        <taxon>fabids</taxon>
        <taxon>Rosales</taxon>
        <taxon>Rosaceae</taxon>
        <taxon>Amygdaloideae</taxon>
        <taxon>Maleae</taxon>
        <taxon>Pyrus</taxon>
    </lineage>
</organism>
<dbReference type="EMBL" id="SMOL01000458">
    <property type="protein sequence ID" value="KAB2612790.1"/>
    <property type="molecule type" value="Genomic_DNA"/>
</dbReference>
<dbReference type="Gene3D" id="2.60.40.790">
    <property type="match status" value="1"/>
</dbReference>
<keyword evidence="1 5" id="KW-0346">Stress response</keyword>
<dbReference type="CDD" id="cd06464">
    <property type="entry name" value="ACD_sHsps-like"/>
    <property type="match status" value="1"/>
</dbReference>
<name>A0A5N5GHF4_9ROSA</name>
<dbReference type="PROSITE" id="PS01031">
    <property type="entry name" value="SHSP"/>
    <property type="match status" value="1"/>
</dbReference>
<dbReference type="SUPFAM" id="SSF49764">
    <property type="entry name" value="HSP20-like chaperones"/>
    <property type="match status" value="1"/>
</dbReference>
<sequence length="162" mass="18384">MASPLVIWLDFGPVGSKIFYPRPPLEMSFVSKRAILWPMALWMAQLETILNINRLLDNLNISPWSLSGRVKEQNDSYKLRYNVSGLAKEDVKIIVHDGVLEIKGEHKDEDEEGSYGYCSTTLNLPDDAKVDDIKAELKDVVLSITIPKTDKPKREVKEVNID</sequence>
<gene>
    <name evidence="5" type="ORF">D8674_035106</name>
</gene>
<dbReference type="GO" id="GO:0009408">
    <property type="term" value="P:response to heat"/>
    <property type="evidence" value="ECO:0007669"/>
    <property type="project" value="InterPro"/>
</dbReference>
<dbReference type="InterPro" id="IPR044587">
    <property type="entry name" value="HSP21-like"/>
</dbReference>
<dbReference type="Proteomes" id="UP000327157">
    <property type="component" value="Chromosome 9"/>
</dbReference>
<evidence type="ECO:0000313" key="6">
    <source>
        <dbReference type="Proteomes" id="UP000327157"/>
    </source>
</evidence>
<evidence type="ECO:0000256" key="2">
    <source>
        <dbReference type="PROSITE-ProRule" id="PRU00285"/>
    </source>
</evidence>
<proteinExistence type="inferred from homology"/>
<accession>A0A5N5GHF4</accession>
<dbReference type="Pfam" id="PF00011">
    <property type="entry name" value="HSP20"/>
    <property type="match status" value="1"/>
</dbReference>
<reference evidence="5 6" key="3">
    <citation type="submission" date="2019-11" db="EMBL/GenBank/DDBJ databases">
        <title>A de novo genome assembly of a pear dwarfing rootstock.</title>
        <authorList>
            <person name="Wang F."/>
            <person name="Wang J."/>
            <person name="Li S."/>
            <person name="Zhang Y."/>
            <person name="Fang M."/>
            <person name="Ma L."/>
            <person name="Zhao Y."/>
            <person name="Jiang S."/>
        </authorList>
    </citation>
    <scope>NUCLEOTIDE SEQUENCE [LARGE SCALE GENOMIC DNA]</scope>
    <source>
        <strain evidence="5">S2</strain>
        <tissue evidence="5">Leaf</tissue>
    </source>
</reference>
<comment type="caution">
    <text evidence="5">The sequence shown here is derived from an EMBL/GenBank/DDBJ whole genome shotgun (WGS) entry which is preliminary data.</text>
</comment>
<dbReference type="PANTHER" id="PTHR46733:SF3">
    <property type="entry name" value="26.5 KDA HEAT SHOCK PROTEIN, MITOCHONDRIAL"/>
    <property type="match status" value="1"/>
</dbReference>
<reference evidence="6" key="2">
    <citation type="submission" date="2019-10" db="EMBL/GenBank/DDBJ databases">
        <title>A de novo genome assembly of a pear dwarfing rootstock.</title>
        <authorList>
            <person name="Wang F."/>
            <person name="Wang J."/>
            <person name="Li S."/>
            <person name="Zhang Y."/>
            <person name="Fang M."/>
            <person name="Ma L."/>
            <person name="Zhao Y."/>
            <person name="Jiang S."/>
        </authorList>
    </citation>
    <scope>NUCLEOTIDE SEQUENCE [LARGE SCALE GENOMIC DNA]</scope>
</reference>
<dbReference type="PANTHER" id="PTHR46733">
    <property type="entry name" value="26.5 KDA HEAT SHOCK PROTEIN, MITOCHONDRIAL"/>
    <property type="match status" value="1"/>
</dbReference>
<dbReference type="InterPro" id="IPR002068">
    <property type="entry name" value="A-crystallin/Hsp20_dom"/>
</dbReference>
<dbReference type="AlphaFoldDB" id="A0A5N5GHF4"/>
<evidence type="ECO:0000256" key="1">
    <source>
        <dbReference type="ARBA" id="ARBA00023016"/>
    </source>
</evidence>
<keyword evidence="6" id="KW-1185">Reference proteome</keyword>
<dbReference type="OrthoDB" id="1431247at2759"/>